<reference evidence="2" key="1">
    <citation type="submission" date="2022-11" db="EMBL/GenBank/DDBJ databases">
        <authorList>
            <person name="Petersen C."/>
        </authorList>
    </citation>
    <scope>NUCLEOTIDE SEQUENCE</scope>
    <source>
        <strain evidence="2">IBT 26290</strain>
    </source>
</reference>
<name>A0A9W9I439_9EURO</name>
<dbReference type="InterPro" id="IPR045055">
    <property type="entry name" value="DNA2/NAM7-like"/>
</dbReference>
<accession>A0A9W9I439</accession>
<dbReference type="OrthoDB" id="4369999at2759"/>
<organism evidence="2 3">
    <name type="scientific">Penicillium canariense</name>
    <dbReference type="NCBI Taxonomy" id="189055"/>
    <lineage>
        <taxon>Eukaryota</taxon>
        <taxon>Fungi</taxon>
        <taxon>Dikarya</taxon>
        <taxon>Ascomycota</taxon>
        <taxon>Pezizomycotina</taxon>
        <taxon>Eurotiomycetes</taxon>
        <taxon>Eurotiomycetidae</taxon>
        <taxon>Eurotiales</taxon>
        <taxon>Aspergillaceae</taxon>
        <taxon>Penicillium</taxon>
    </lineage>
</organism>
<keyword evidence="3" id="KW-1185">Reference proteome</keyword>
<feature type="domain" description="DNA2/NAM7 helicase-like C-terminal" evidence="1">
    <location>
        <begin position="116"/>
        <end position="262"/>
    </location>
</feature>
<evidence type="ECO:0000259" key="1">
    <source>
        <dbReference type="Pfam" id="PF13087"/>
    </source>
</evidence>
<dbReference type="Proteomes" id="UP001149163">
    <property type="component" value="Unassembled WGS sequence"/>
</dbReference>
<dbReference type="AlphaFoldDB" id="A0A9W9I439"/>
<dbReference type="PANTHER" id="PTHR10887">
    <property type="entry name" value="DNA2/NAM7 HELICASE FAMILY"/>
    <property type="match status" value="1"/>
</dbReference>
<evidence type="ECO:0000313" key="2">
    <source>
        <dbReference type="EMBL" id="KAJ5166295.1"/>
    </source>
</evidence>
<dbReference type="GeneID" id="81426377"/>
<dbReference type="Gene3D" id="3.40.50.300">
    <property type="entry name" value="P-loop containing nucleotide triphosphate hydrolases"/>
    <property type="match status" value="1"/>
</dbReference>
<protein>
    <submittedName>
        <fullName evidence="2">AAA domain-containing protein</fullName>
    </submittedName>
</protein>
<dbReference type="Pfam" id="PF13087">
    <property type="entry name" value="AAA_12"/>
    <property type="match status" value="1"/>
</dbReference>
<comment type="caution">
    <text evidence="2">The sequence shown here is derived from an EMBL/GenBank/DDBJ whole genome shotgun (WGS) entry which is preliminary data.</text>
</comment>
<dbReference type="InterPro" id="IPR027417">
    <property type="entry name" value="P-loop_NTPase"/>
</dbReference>
<proteinExistence type="predicted"/>
<evidence type="ECO:0000313" key="3">
    <source>
        <dbReference type="Proteomes" id="UP001149163"/>
    </source>
</evidence>
<dbReference type="SUPFAM" id="SSF52540">
    <property type="entry name" value="P-loop containing nucleoside triphosphate hydrolases"/>
    <property type="match status" value="1"/>
</dbReference>
<reference evidence="2" key="2">
    <citation type="journal article" date="2023" name="IMA Fungus">
        <title>Comparative genomic study of the Penicillium genus elucidates a diverse pangenome and 15 lateral gene transfer events.</title>
        <authorList>
            <person name="Petersen C."/>
            <person name="Sorensen T."/>
            <person name="Nielsen M.R."/>
            <person name="Sondergaard T.E."/>
            <person name="Sorensen J.L."/>
            <person name="Fitzpatrick D.A."/>
            <person name="Frisvad J.C."/>
            <person name="Nielsen K.L."/>
        </authorList>
    </citation>
    <scope>NUCLEOTIDE SEQUENCE</scope>
    <source>
        <strain evidence="2">IBT 26290</strain>
    </source>
</reference>
<dbReference type="EMBL" id="JAPQKN010000003">
    <property type="protein sequence ID" value="KAJ5166295.1"/>
    <property type="molecule type" value="Genomic_DNA"/>
</dbReference>
<dbReference type="RefSeq" id="XP_056542756.1">
    <property type="nucleotide sequence ID" value="XM_056687201.1"/>
</dbReference>
<gene>
    <name evidence="2" type="ORF">N7482_005076</name>
</gene>
<sequence>MMVRPSAPKSGHRPPRIIGSRPNHSFISCAIATNQIYPDPYLEVSFDCAYHAALPASEPADDEHTDAGNEDKKVDAQGYRSFQRGCVKFTCHDVADLKVIELEAKSDENERKQILAANHEMYMKRQDLSAGEQKVDNSTKSSYNEENVEAVVALIVRLLEYRLGKKSTTSHSSDICILTFYSAQQKLHQQAMKKLHADKPGLGADKVKIATVNRYQGHEADIIILDLIIVNNPGFTAVVTAVAGRMNSALTRATRGLYVIASVKAAVEACKEKLPRFKFMKAIFDS</sequence>
<dbReference type="InterPro" id="IPR041679">
    <property type="entry name" value="DNA2/NAM7-like_C"/>
</dbReference>
<dbReference type="PANTHER" id="PTHR10887:SF495">
    <property type="entry name" value="HELICASE SENATAXIN ISOFORM X1-RELATED"/>
    <property type="match status" value="1"/>
</dbReference>